<comment type="caution">
    <text evidence="2">The sequence shown here is derived from an EMBL/GenBank/DDBJ whole genome shotgun (WGS) entry which is preliminary data.</text>
</comment>
<dbReference type="InterPro" id="IPR029063">
    <property type="entry name" value="SAM-dependent_MTases_sf"/>
</dbReference>
<dbReference type="Gene3D" id="3.40.50.150">
    <property type="entry name" value="Vaccinia Virus protein VP39"/>
    <property type="match status" value="1"/>
</dbReference>
<dbReference type="Gene3D" id="2.20.130.10">
    <property type="entry name" value="CAC2371-like domains"/>
    <property type="match status" value="1"/>
</dbReference>
<dbReference type="GO" id="GO:0032259">
    <property type="term" value="P:methylation"/>
    <property type="evidence" value="ECO:0007669"/>
    <property type="project" value="UniProtKB-KW"/>
</dbReference>
<protein>
    <submittedName>
        <fullName evidence="2">Class I SAM-dependent methyltransferase</fullName>
    </submittedName>
</protein>
<sequence length="247" mass="28609">MPPNRLYNDLAWLWPLWEKVADYKPESARFIKLINKHCPKAKAILDIACGGGKNDYYLKKRFAVTGLDLSPQMIALAKKLNPQADYHLGDMRSFDLGKKFDVVFFNDGIIYMRTKEDLLKALKNARRHLMPGGVMALYVEDCQERFEQSKTSVWRSRSGGYDITYIENDYDPDPRDSSYEMAFVYIIRRGKILRIEHDTHTAGLFSLDQWRRTMKQAGFKVIADRPQKLGDELVQLLVGKNIEPPEL</sequence>
<gene>
    <name evidence="2" type="ORF">HY768_02255</name>
</gene>
<keyword evidence="2" id="KW-0808">Transferase</keyword>
<evidence type="ECO:0000259" key="1">
    <source>
        <dbReference type="Pfam" id="PF13649"/>
    </source>
</evidence>
<dbReference type="PANTHER" id="PTHR43464:SF92">
    <property type="entry name" value="SLR1071 PROTEIN"/>
    <property type="match status" value="1"/>
</dbReference>
<proteinExistence type="predicted"/>
<dbReference type="SUPFAM" id="SSF53335">
    <property type="entry name" value="S-adenosyl-L-methionine-dependent methyltransferases"/>
    <property type="match status" value="1"/>
</dbReference>
<evidence type="ECO:0000313" key="3">
    <source>
        <dbReference type="Proteomes" id="UP000736328"/>
    </source>
</evidence>
<reference evidence="2" key="1">
    <citation type="submission" date="2020-07" db="EMBL/GenBank/DDBJ databases">
        <title>Huge and variable diversity of episymbiotic CPR bacteria and DPANN archaea in groundwater ecosystems.</title>
        <authorList>
            <person name="He C.Y."/>
            <person name="Keren R."/>
            <person name="Whittaker M."/>
            <person name="Farag I.F."/>
            <person name="Doudna J."/>
            <person name="Cate J.H.D."/>
            <person name="Banfield J.F."/>
        </authorList>
    </citation>
    <scope>NUCLEOTIDE SEQUENCE</scope>
    <source>
        <strain evidence="2">NC_groundwater_1520_Pr4_B-0.1um_53_5</strain>
    </source>
</reference>
<name>A0A933I9Z7_UNCT6</name>
<keyword evidence="2" id="KW-0489">Methyltransferase</keyword>
<accession>A0A933I9Z7</accession>
<dbReference type="InterPro" id="IPR041698">
    <property type="entry name" value="Methyltransf_25"/>
</dbReference>
<organism evidence="2 3">
    <name type="scientific">candidate division TA06 bacterium</name>
    <dbReference type="NCBI Taxonomy" id="2250710"/>
    <lineage>
        <taxon>Bacteria</taxon>
        <taxon>Bacteria division TA06</taxon>
    </lineage>
</organism>
<feature type="domain" description="Methyltransferase" evidence="1">
    <location>
        <begin position="44"/>
        <end position="133"/>
    </location>
</feature>
<dbReference type="EMBL" id="JACQXR010000027">
    <property type="protein sequence ID" value="MBI4726042.1"/>
    <property type="molecule type" value="Genomic_DNA"/>
</dbReference>
<dbReference type="Proteomes" id="UP000736328">
    <property type="component" value="Unassembled WGS sequence"/>
</dbReference>
<evidence type="ECO:0000313" key="2">
    <source>
        <dbReference type="EMBL" id="MBI4726042.1"/>
    </source>
</evidence>
<dbReference type="GO" id="GO:0008168">
    <property type="term" value="F:methyltransferase activity"/>
    <property type="evidence" value="ECO:0007669"/>
    <property type="project" value="UniProtKB-KW"/>
</dbReference>
<dbReference type="Pfam" id="PF13649">
    <property type="entry name" value="Methyltransf_25"/>
    <property type="match status" value="1"/>
</dbReference>
<dbReference type="PANTHER" id="PTHR43464">
    <property type="entry name" value="METHYLTRANSFERASE"/>
    <property type="match status" value="1"/>
</dbReference>
<dbReference type="AlphaFoldDB" id="A0A933I9Z7"/>
<dbReference type="CDD" id="cd02440">
    <property type="entry name" value="AdoMet_MTases"/>
    <property type="match status" value="1"/>
</dbReference>